<dbReference type="NCBIfam" id="NF006040">
    <property type="entry name" value="PRK08183.1"/>
    <property type="match status" value="1"/>
</dbReference>
<organism evidence="2 3">
    <name type="scientific">Maricaulis maris</name>
    <dbReference type="NCBI Taxonomy" id="74318"/>
    <lineage>
        <taxon>Bacteria</taxon>
        <taxon>Pseudomonadati</taxon>
        <taxon>Pseudomonadota</taxon>
        <taxon>Alphaproteobacteria</taxon>
        <taxon>Maricaulales</taxon>
        <taxon>Maricaulaceae</taxon>
        <taxon>Maricaulis</taxon>
    </lineage>
</organism>
<dbReference type="Pfam" id="PF05071">
    <property type="entry name" value="NDUFA12"/>
    <property type="match status" value="1"/>
</dbReference>
<gene>
    <name evidence="2" type="ORF">C7435_1047</name>
</gene>
<dbReference type="GO" id="GO:0045271">
    <property type="term" value="C:respiratory chain complex I"/>
    <property type="evidence" value="ECO:0007669"/>
    <property type="project" value="InterPro"/>
</dbReference>
<name>A0A495DKF7_9PROT</name>
<protein>
    <submittedName>
        <fullName evidence="2">NADH:ubiquinone oxidoreductase subunit</fullName>
    </submittedName>
</protein>
<evidence type="ECO:0000256" key="1">
    <source>
        <dbReference type="SAM" id="MobiDB-lite"/>
    </source>
</evidence>
<sequence length="138" mass="15731">MFGLISKIFVWWKDATPGTFLTLRMRGAKQVGSDAYGNRYFEESGVTGPDGQGQKRRWVIYKGYADASRVPSDWHGWLHHTFDERPSDTPLMRQAWEKDHHPNLTGTVHAYRPTGSLASSDRRQSTTGDYQAWSPDEA</sequence>
<evidence type="ECO:0000313" key="2">
    <source>
        <dbReference type="EMBL" id="RKR03099.1"/>
    </source>
</evidence>
<keyword evidence="2" id="KW-0830">Ubiquinone</keyword>
<dbReference type="InterPro" id="IPR007763">
    <property type="entry name" value="NDUFA12"/>
</dbReference>
<accession>A0A495DKF7</accession>
<dbReference type="PANTHER" id="PTHR12910">
    <property type="entry name" value="NADH-UBIQUINONE OXIDOREDUCTASE SUBUNIT B17.2"/>
    <property type="match status" value="1"/>
</dbReference>
<dbReference type="GO" id="GO:0006979">
    <property type="term" value="P:response to oxidative stress"/>
    <property type="evidence" value="ECO:0007669"/>
    <property type="project" value="TreeGrafter"/>
</dbReference>
<evidence type="ECO:0000313" key="3">
    <source>
        <dbReference type="Proteomes" id="UP000273675"/>
    </source>
</evidence>
<dbReference type="RefSeq" id="WP_199288355.1">
    <property type="nucleotide sequence ID" value="NZ_RBIM01000002.1"/>
</dbReference>
<comment type="caution">
    <text evidence="2">The sequence shown here is derived from an EMBL/GenBank/DDBJ whole genome shotgun (WGS) entry which is preliminary data.</text>
</comment>
<dbReference type="Proteomes" id="UP000273675">
    <property type="component" value="Unassembled WGS sequence"/>
</dbReference>
<dbReference type="AlphaFoldDB" id="A0A495DKF7"/>
<dbReference type="PANTHER" id="PTHR12910:SF2">
    <property type="entry name" value="NADH DEHYDROGENASE [UBIQUINONE] 1 ALPHA SUBCOMPLEX SUBUNIT 12"/>
    <property type="match status" value="1"/>
</dbReference>
<reference evidence="2 3" key="1">
    <citation type="submission" date="2018-10" db="EMBL/GenBank/DDBJ databases">
        <title>Genomic Encyclopedia of Type Strains, Phase IV (KMG-IV): sequencing the most valuable type-strain genomes for metagenomic binning, comparative biology and taxonomic classification.</title>
        <authorList>
            <person name="Goeker M."/>
        </authorList>
    </citation>
    <scope>NUCLEOTIDE SEQUENCE [LARGE SCALE GENOMIC DNA]</scope>
    <source>
        <strain evidence="2 3">DSM 4734</strain>
    </source>
</reference>
<feature type="region of interest" description="Disordered" evidence="1">
    <location>
        <begin position="103"/>
        <end position="138"/>
    </location>
</feature>
<proteinExistence type="predicted"/>
<dbReference type="EMBL" id="RBIM01000002">
    <property type="protein sequence ID" value="RKR03099.1"/>
    <property type="molecule type" value="Genomic_DNA"/>
</dbReference>